<evidence type="ECO:0000313" key="7">
    <source>
        <dbReference type="Proteomes" id="UP000003789"/>
    </source>
</evidence>
<dbReference type="SUPFAM" id="SSF46785">
    <property type="entry name" value="Winged helix' DNA-binding domain"/>
    <property type="match status" value="1"/>
</dbReference>
<evidence type="ECO:0000259" key="5">
    <source>
        <dbReference type="PROSITE" id="PS50931"/>
    </source>
</evidence>
<dbReference type="RefSeq" id="WP_006230566.1">
    <property type="nucleotide sequence ID" value="NZ_CH724134.1"/>
</dbReference>
<dbReference type="GO" id="GO:0003700">
    <property type="term" value="F:DNA-binding transcription factor activity"/>
    <property type="evidence" value="ECO:0007669"/>
    <property type="project" value="InterPro"/>
</dbReference>
<dbReference type="PROSITE" id="PS50931">
    <property type="entry name" value="HTH_LYSR"/>
    <property type="match status" value="1"/>
</dbReference>
<dbReference type="InterPro" id="IPR000847">
    <property type="entry name" value="LysR_HTH_N"/>
</dbReference>
<reference evidence="6 7" key="1">
    <citation type="submission" date="2006-03" db="EMBL/GenBank/DDBJ databases">
        <authorList>
            <person name="Bartlett D.H."/>
            <person name="Valle G."/>
            <person name="Lauro F.M."/>
            <person name="Vezzi A."/>
            <person name="Simonato F."/>
            <person name="Eloe E."/>
            <person name="Vitulo N."/>
            <person name="Stratton T.K."/>
            <person name="D'angelo M."/>
            <person name="Ferriera S."/>
            <person name="Johnson J."/>
            <person name="Kravitz S."/>
            <person name="Beeson K."/>
            <person name="Sutton G."/>
            <person name="Rogers Y."/>
            <person name="Friedman R."/>
            <person name="Frazier M."/>
            <person name="Venter J.C."/>
        </authorList>
    </citation>
    <scope>NUCLEOTIDE SEQUENCE [LARGE SCALE GENOMIC DNA]</scope>
    <source>
        <strain evidence="6 7">3TCK</strain>
    </source>
</reference>
<sequence length="311" mass="35197">MAEINWRGIDLNLLLTFDALIRFQSVSAASRHLHLGQPATSYNLKRLRELLADPLFERQGNRMEPTCRALEIAPKVSTILTIFREDVLPTNDFAPSQFEGVFKIGFSDYAEQIFGPDIFDALQRLAPKAKILFKPADSDSSTQLLESHDVDVCIGVFNTVPKTLSSTFLYREKHLCIFDNNEINTTLPIPLATYLSTPQLIITANQLLSSQVDQRLSAMGAQRHVVLGSTRFLTIRRMLAGRKLLAVMAEMVGRSELIDDQLTLCEPPIDIPNFDVDMVALKRDDHHLRLQWLTNLIRDVIQQKVTQLRQA</sequence>
<comment type="caution">
    <text evidence="6">The sequence shown here is derived from an EMBL/GenBank/DDBJ whole genome shotgun (WGS) entry which is preliminary data.</text>
</comment>
<dbReference type="Gene3D" id="3.40.190.10">
    <property type="entry name" value="Periplasmic binding protein-like II"/>
    <property type="match status" value="2"/>
</dbReference>
<dbReference type="InterPro" id="IPR036390">
    <property type="entry name" value="WH_DNA-bd_sf"/>
</dbReference>
<dbReference type="SUPFAM" id="SSF53850">
    <property type="entry name" value="Periplasmic binding protein-like II"/>
    <property type="match status" value="1"/>
</dbReference>
<evidence type="ECO:0000313" key="6">
    <source>
        <dbReference type="EMBL" id="EAS44051.1"/>
    </source>
</evidence>
<comment type="similarity">
    <text evidence="1">Belongs to the LysR transcriptional regulatory family.</text>
</comment>
<dbReference type="InterPro" id="IPR050389">
    <property type="entry name" value="LysR-type_TF"/>
</dbReference>
<organism evidence="6 7">
    <name type="scientific">Photobacterium profundum 3TCK</name>
    <dbReference type="NCBI Taxonomy" id="314280"/>
    <lineage>
        <taxon>Bacteria</taxon>
        <taxon>Pseudomonadati</taxon>
        <taxon>Pseudomonadota</taxon>
        <taxon>Gammaproteobacteria</taxon>
        <taxon>Vibrionales</taxon>
        <taxon>Vibrionaceae</taxon>
        <taxon>Photobacterium</taxon>
    </lineage>
</organism>
<evidence type="ECO:0000256" key="4">
    <source>
        <dbReference type="ARBA" id="ARBA00023163"/>
    </source>
</evidence>
<keyword evidence="4" id="KW-0804">Transcription</keyword>
<protein>
    <submittedName>
        <fullName evidence="6">Hypothetical LysR-like regular protein</fullName>
    </submittedName>
</protein>
<evidence type="ECO:0000256" key="2">
    <source>
        <dbReference type="ARBA" id="ARBA00023015"/>
    </source>
</evidence>
<dbReference type="PANTHER" id="PTHR30118">
    <property type="entry name" value="HTH-TYPE TRANSCRIPTIONAL REGULATOR LEUO-RELATED"/>
    <property type="match status" value="1"/>
</dbReference>
<evidence type="ECO:0000256" key="1">
    <source>
        <dbReference type="ARBA" id="ARBA00009437"/>
    </source>
</evidence>
<evidence type="ECO:0000256" key="3">
    <source>
        <dbReference type="ARBA" id="ARBA00023125"/>
    </source>
</evidence>
<dbReference type="PANTHER" id="PTHR30118:SF15">
    <property type="entry name" value="TRANSCRIPTIONAL REGULATORY PROTEIN"/>
    <property type="match status" value="1"/>
</dbReference>
<gene>
    <name evidence="6" type="ORF">P3TCK_12721</name>
</gene>
<dbReference type="OrthoDB" id="8557381at2"/>
<accession>Q1Z5Z3</accession>
<dbReference type="AlphaFoldDB" id="Q1Z5Z3"/>
<keyword evidence="3" id="KW-0238">DNA-binding</keyword>
<proteinExistence type="inferred from homology"/>
<dbReference type="Pfam" id="PF00126">
    <property type="entry name" value="HTH_1"/>
    <property type="match status" value="1"/>
</dbReference>
<feature type="domain" description="HTH lysR-type" evidence="5">
    <location>
        <begin position="9"/>
        <end position="66"/>
    </location>
</feature>
<dbReference type="Proteomes" id="UP000003789">
    <property type="component" value="Unassembled WGS sequence"/>
</dbReference>
<dbReference type="InterPro" id="IPR036388">
    <property type="entry name" value="WH-like_DNA-bd_sf"/>
</dbReference>
<dbReference type="Gene3D" id="1.10.10.10">
    <property type="entry name" value="Winged helix-like DNA-binding domain superfamily/Winged helix DNA-binding domain"/>
    <property type="match status" value="1"/>
</dbReference>
<dbReference type="HOGENOM" id="CLU_039613_39_0_6"/>
<dbReference type="InterPro" id="IPR005119">
    <property type="entry name" value="LysR_subst-bd"/>
</dbReference>
<dbReference type="PRINTS" id="PR00039">
    <property type="entry name" value="HTHLYSR"/>
</dbReference>
<name>Q1Z5Z3_9GAMM</name>
<keyword evidence="2" id="KW-0805">Transcription regulation</keyword>
<dbReference type="EMBL" id="AAPH01000007">
    <property type="protein sequence ID" value="EAS44051.1"/>
    <property type="molecule type" value="Genomic_DNA"/>
</dbReference>
<dbReference type="GO" id="GO:0003677">
    <property type="term" value="F:DNA binding"/>
    <property type="evidence" value="ECO:0007669"/>
    <property type="project" value="UniProtKB-KW"/>
</dbReference>
<dbReference type="Pfam" id="PF03466">
    <property type="entry name" value="LysR_substrate"/>
    <property type="match status" value="1"/>
</dbReference>